<gene>
    <name evidence="1" type="ORF">PYW07_012438</name>
</gene>
<reference evidence="1" key="1">
    <citation type="submission" date="2023-03" db="EMBL/GenBank/DDBJ databases">
        <title>Chromosome-level genomes of two armyworms, Mythimna separata and Mythimna loreyi, provide insights into the biosynthesis and reception of sex pheromones.</title>
        <authorList>
            <person name="Zhao H."/>
        </authorList>
    </citation>
    <scope>NUCLEOTIDE SEQUENCE</scope>
    <source>
        <strain evidence="1">BeijingLab</strain>
        <tissue evidence="1">Pupa</tissue>
    </source>
</reference>
<proteinExistence type="predicted"/>
<dbReference type="SUPFAM" id="SSF53474">
    <property type="entry name" value="alpha/beta-Hydrolases"/>
    <property type="match status" value="1"/>
</dbReference>
<dbReference type="InterPro" id="IPR029058">
    <property type="entry name" value="AB_hydrolase_fold"/>
</dbReference>
<keyword evidence="2" id="KW-1185">Reference proteome</keyword>
<organism evidence="1 2">
    <name type="scientific">Mythimna separata</name>
    <name type="common">Oriental armyworm</name>
    <name type="synonym">Pseudaletia separata</name>
    <dbReference type="NCBI Taxonomy" id="271217"/>
    <lineage>
        <taxon>Eukaryota</taxon>
        <taxon>Metazoa</taxon>
        <taxon>Ecdysozoa</taxon>
        <taxon>Arthropoda</taxon>
        <taxon>Hexapoda</taxon>
        <taxon>Insecta</taxon>
        <taxon>Pterygota</taxon>
        <taxon>Neoptera</taxon>
        <taxon>Endopterygota</taxon>
        <taxon>Lepidoptera</taxon>
        <taxon>Glossata</taxon>
        <taxon>Ditrysia</taxon>
        <taxon>Noctuoidea</taxon>
        <taxon>Noctuidae</taxon>
        <taxon>Noctuinae</taxon>
        <taxon>Hadenini</taxon>
        <taxon>Mythimna</taxon>
    </lineage>
</organism>
<dbReference type="EMBL" id="JARGEI010000014">
    <property type="protein sequence ID" value="KAJ8720395.1"/>
    <property type="molecule type" value="Genomic_DNA"/>
</dbReference>
<comment type="caution">
    <text evidence="1">The sequence shown here is derived from an EMBL/GenBank/DDBJ whole genome shotgun (WGS) entry which is preliminary data.</text>
</comment>
<dbReference type="Gene3D" id="3.40.50.720">
    <property type="entry name" value="NAD(P)-binding Rossmann-like Domain"/>
    <property type="match status" value="1"/>
</dbReference>
<evidence type="ECO:0000313" key="1">
    <source>
        <dbReference type="EMBL" id="KAJ8720395.1"/>
    </source>
</evidence>
<dbReference type="Gene3D" id="3.40.50.1820">
    <property type="entry name" value="alpha/beta hydrolase"/>
    <property type="match status" value="1"/>
</dbReference>
<dbReference type="AlphaFoldDB" id="A0AAD7YM82"/>
<accession>A0AAD7YM82</accession>
<dbReference type="Proteomes" id="UP001231518">
    <property type="component" value="Chromosome 3"/>
</dbReference>
<name>A0AAD7YM82_MYTSE</name>
<sequence length="158" mass="17878">MLQITFNSKGSYIVICDETILGVEVAGWLIKGGVRKVILHQENANESAYYQARRNLKKLCNNVKPNTSTVKGLKAFYNYIEVNEIFAGEPIIILPSQIANCIDKHVKETFKFNSKFYILGYSFGVNIALEMAAMLEKEGTLNRLLFFNLYDGIQLIVT</sequence>
<protein>
    <submittedName>
        <fullName evidence="1">Uncharacterized protein</fullName>
    </submittedName>
</protein>
<evidence type="ECO:0000313" key="2">
    <source>
        <dbReference type="Proteomes" id="UP001231518"/>
    </source>
</evidence>